<feature type="domain" description="DUF3645" evidence="10">
    <location>
        <begin position="2300"/>
        <end position="2332"/>
    </location>
</feature>
<dbReference type="GO" id="GO:0006508">
    <property type="term" value="P:proteolysis"/>
    <property type="evidence" value="ECO:0007669"/>
    <property type="project" value="UniProtKB-KW"/>
</dbReference>
<dbReference type="Pfam" id="PF12359">
    <property type="entry name" value="DUF3645"/>
    <property type="match status" value="1"/>
</dbReference>
<dbReference type="RefSeq" id="XP_001792068.1">
    <property type="nucleotide sequence ID" value="XM_001792016.1"/>
</dbReference>
<feature type="domain" description="DUF6606" evidence="11">
    <location>
        <begin position="13"/>
        <end position="286"/>
    </location>
</feature>
<keyword evidence="5" id="KW-0378">Hydrolase</keyword>
<dbReference type="EC" id="3.4.19.12" evidence="2"/>
<organism evidence="12 13">
    <name type="scientific">Phaeosphaeria nodorum (strain SN15 / ATCC MYA-4574 / FGSC 10173)</name>
    <name type="common">Glume blotch fungus</name>
    <name type="synonym">Parastagonospora nodorum</name>
    <dbReference type="NCBI Taxonomy" id="321614"/>
    <lineage>
        <taxon>Eukaryota</taxon>
        <taxon>Fungi</taxon>
        <taxon>Dikarya</taxon>
        <taxon>Ascomycota</taxon>
        <taxon>Pezizomycotina</taxon>
        <taxon>Dothideomycetes</taxon>
        <taxon>Pleosporomycetidae</taxon>
        <taxon>Pleosporales</taxon>
        <taxon>Pleosporineae</taxon>
        <taxon>Phaeosphaeriaceae</taxon>
        <taxon>Parastagonospora</taxon>
    </lineage>
</organism>
<accession>Q0V3I5</accession>
<sequence length="3695" mass="416859">MAAFGHAALLTQLYHHTVLPRDVPEREDKNLYRAESELVTRLTDAVKSLVPHAPLDDLPCIDAVRLALTTCGSINVEGKIDKTLLIKALQQLEARQALILHVTGQNAALLIYRHASSDGSNFVVFEAYETSATCERVLASENALQWDFPGQALAIPYDIMAEDDFQQSLCTFLEQASIESIKQFAAVTYKACAPQPEIRDTPEPTLVTEALMAILEVNGSVHTTPLLRKRVRDTVSFDKAYKPWRRSAFYLTVRVAIQRHLYNLLGADAGRLYYKAVIAIFLMQLLNDGLYAISNDASHAILQKLGRRLAKLELDYDRGSETYKDLHRQIFLAQILNHAMYFRFSTAMTEIRSPADLLGHYESSTALKPFVAVMHRYLDIFAYEDCLANADLGDDLGDDPSDYDSCTSLARKIETYISKIGAAYSDYPGVLEPPTFEGSGTMDGLWISMLNVFQLATLEEFRRIRDVQLYISKRCRGCCRQGARTIFETPTKDCFAVRYYDESIDAASLLELRTEIEEDAEIELAAKEEEWQDKSAVHESKIREMAGLSCVYVTEVDEHGNERQVHKKGCRKHRLKWEAKQMMIEILEHPLPKSEPALKAVVFELMCPETFAAYRDATWSILSAFAFSHKAPLDATPEVDGAPPLRSYPGLESYANDIISRVTLASSTKSHLQSHYAKSGFPVTFRDICRSFGLKLDYYDSLAQVFTSSSDQPSFAHLFPLKIPPNSPFASFDEMFDKWPSSNRVLATQTRCPPEVNVHEYMAWQGLLLGTNLRWPSLLREMGSSNLSFSTESTWAAISRLVLQAGPASSDDALRDIHSALHDGKFCSQLLDQIDYRLEAIRKNWRESVQLDILITIMLKVLSCAPVNSIRSIVLQLLSKSREITQAWCASLRSTEHEHGAGPSIFATWAAVLCKRTFYPTLSAHDIPRELVIEFIIASITLQNCLAGSFDTLPYNLRNAVLRDLTSVHSIRARIGNVIRSEQPLLDSLRAFWPIPTDCEEHPITILHYEDSAWILMTLSTSVGVQHHVHYNFVEGTLLINGQALGILPAEYRRWPIIQELFGSQGLRMFPSSLPGMSLVVDRLMPCGHWVHLGFRNKQLVIRATLRGSATNRQTVLELISRNIFGDRFHFDLPATLVIDCYHWLDLNTGIIEIRQLDPWKSKRGNWRLNLGTRQATRNNGSTLVDPNSDLAKKVMQNFHFFEFPHNITVYQPKRGRVRVELKRLELDFVVNHVGLLQCPQLGAVITETPLQDVGTWYGLKSKLVVRSIKDPTQRSILIPLGEQTIEREGPHVSIVVRNKGSYLKFNVNNVLGRIDCPAEPVMLYYRALWHAMTTYVVPDTLTKRTGIEEALQYLQSGAYQPWTPLSSSACDVLHTISALSPSRAYYPSTLKAMETVRWRSELTVVIQDDRYRRVVATILARNMELARFSPTAHCCEAPLCADGNSHLENRSILRNTTNGSKHDTVYKARDRPLYGRERSNAMDMASLLFKWPVQVPNTNDLASLLEASPIISGYTRSFDKIQLTDILHTDVGLEWGALVKTALGLSRDHRFELTFLFSLLAFTPDANMDLLRAIVSFAIIPDMKDLSLPGAIVYSRFKFEELPDVDHLAALLKPAINSYVADESTSTGQLLMRQFDHDKEANGACKKIAKSILAQWPSKILDLDQVVTVKDSLLDREEALDLILHSWERLVDNFLFSLHIEELQLALSRHSVEACVLASQPIVLAEQRPSYYPFPMRGGDLPTIQDILEKNITQMHGLSMKPSVGPGPRILVDIPNGNANTPGRTMTSAPPNHAKGARKQFVPDHIRELSKIIGPFRASPSLIHRRYGDELDHSIEALAKHLAKPESTQEPFNPTKLSNDLFAARESVRIIHEQLRHAFSKGDSRAKWLSMVGLWPSMSPVTLLTELRTTSGVSFGAGVKAALVNFGVAITQYQRLLRLQDATQKERRQQVDDERSNPGHTNWSPFEMADWLLLEIESNIMIRPEQVDVALGTIAPASRQNSVLQLLMGKGKTSCILPMVALVLSNENLFRVILPRPLLLQSAQIMQAKLGGILNREVIHLPFSRRTPTGKPLMQAYCQLHSYIQKQKGVVLALPEHILSFKLSGLQRLCDGKVEEATMMIKAQAWLDRHARDVLDECDVSLAIRTQLIYPSGSQQTVDGHPLRWQTIQALLSLIVTYLNDLSKRYPHSIEVVKRTGFPLIYFLRPDVENHLTDQLVQSICTGQTEILPVRAYSTSSQQDIQKFISEPLLDVDVTTRVLEMFVEDRHLVNVVYHLRGLFVHRILMSTLKKRWNVQYGLHPSRDPIAVPYQAKGVPSPSAEWGHPDVAIILTCLSFYYDGLSLNQFKQAIEHLAKSDEPSIEYSLWVADGVPEGFKNYNAVNVEDVHQLRELHRHVKVSLLDFYLNSFVFPQHAKQFSRRLSASGSDLVVYDPNSPACRVSGFSGTNDTRHQLPMTIKQNDLPQLAHTNAEVLAYLLEERNRHYIRMVDVYNKRLNEDGFLRKLLNPYAKPNAQNGRPIVAERIRILIDAGAQILEHDNRSLAKAWLKEDHEAAAAVYFDEGHRARVVYGKGTDVPLVASPFAENLEDCLVYIDESHCRGTDLKLPPNARAAVTLGPHLTKDALVQAAMRLRLLGKTQSVTFFSPPEVHQSILDLRLAAQGGTQKSLSSADVIRWLFEQTCTGIEQLEPLYFNQALNYLQRTQARLEHSDFLEDPESREAYLAVVRSKELQSLEQLYEPRHQHRGPTIKTSDFAPCLRTFVGEVLKRRKGFQDRGFAVHSSALEEVEQEREMEFEVEAVREVQPPIHFKALKTTRLHRDIEELALTGQMPAGSDAFQPMFYALQKTAVGLRHGTIAAASRATRLFVSTQFIRTVSVNEPNDGFLRPCHWLLWCCTSEIGLLVSPEEADALIPILRHVSEPFCHIIVYSPPITRRMLQFGGLSYYAIPSLPATFKAPLWLKVELGIFAGRLYFDWDECEEITLYLGIQSELGDVHFSHRETFATKPSAFLHEWLAIRRRGQDFEHTPMGYITTGKPLSEDHPFFRTSTNDKNTDTDFDISRTQVTPVEEEDDDDESDDGNDHAKEHLFQTSMDDGDSDVFHDAVEAVEENGESTFFKGKAYVDAEDEVEKEKRKAEDLGLEEKMRIIKRMVSETDSGGSFEAGTSLHMSEHSLRDQQDRAHASRLEAEAGQIEAEAASMRAKAAKLRADAAGIRADLEGRQLTRSLRAACASLEVQFPWEFGDEVEDYSDAHSKLELARQLEDELNDPEGEWMTLSAKISMQKRSSAWIRMIADSAYKAGRIAGEDYLYWTAILGPQHHLRKAYDTLANTHRQCAATEKTHAESLQECEAAHEQCSSIISTLQDEVAQLGATAKEHNACNGRIELLSEQLRRSDIIVKRHSACSGEMDVLTNNARDVEKKHKKCVENIASLTLKLGKADIIAKKHDGCRESIDTLNYKVRDLELIAEEHKKCAGKTKSLTEDLEQASKVAEKHKDCESKLKASEQRSVDHQDYMQAISDLKARIQQLESPKKTAQQISQGNDRPDVNNDKARIEVLEQQLAKIEADFKDISRRLRTWTCADMKPHSLKGDRKATFMDFVREVVVGLDILTKKYHNTIDEIDKATVAVGELKDDIEALTTERDSWRVDCMELLEKAQLAQKSHDAKERALAQQLTDQDLLIAELQLLLAEAGLDLAE</sequence>
<dbReference type="PANTHER" id="PTHR13367">
    <property type="entry name" value="UBIQUITIN THIOESTERASE"/>
    <property type="match status" value="1"/>
</dbReference>
<dbReference type="InterPro" id="IPR022105">
    <property type="entry name" value="DUF3645"/>
</dbReference>
<evidence type="ECO:0000259" key="10">
    <source>
        <dbReference type="Pfam" id="PF12359"/>
    </source>
</evidence>
<evidence type="ECO:0000259" key="11">
    <source>
        <dbReference type="Pfam" id="PF20255"/>
    </source>
</evidence>
<dbReference type="Proteomes" id="UP000001055">
    <property type="component" value="Unassembled WGS sequence"/>
</dbReference>
<evidence type="ECO:0000259" key="9">
    <source>
        <dbReference type="Pfam" id="PF12340"/>
    </source>
</evidence>
<keyword evidence="7" id="KW-0175">Coiled coil</keyword>
<comment type="catalytic activity">
    <reaction evidence="1">
        <text>Thiol-dependent hydrolysis of ester, thioester, amide, peptide and isopeptide bonds formed by the C-terminal Gly of ubiquitin (a 76-residue protein attached to proteins as an intracellular targeting signal).</text>
        <dbReference type="EC" id="3.4.19.12"/>
    </reaction>
</comment>
<dbReference type="InterPro" id="IPR046541">
    <property type="entry name" value="DUF6606"/>
</dbReference>
<evidence type="ECO:0000256" key="7">
    <source>
        <dbReference type="SAM" id="Coils"/>
    </source>
</evidence>
<dbReference type="STRING" id="321614.Q0V3I5"/>
<dbReference type="InParanoid" id="Q0V3I5"/>
<evidence type="ECO:0000313" key="12">
    <source>
        <dbReference type="EMBL" id="EAT91078.2"/>
    </source>
</evidence>
<dbReference type="KEGG" id="pno:SNOG_01429"/>
<evidence type="ECO:0000256" key="5">
    <source>
        <dbReference type="ARBA" id="ARBA00022801"/>
    </source>
</evidence>
<dbReference type="PANTHER" id="PTHR13367:SF32">
    <property type="entry name" value="DUF6606 DOMAIN-CONTAINING PROTEIN"/>
    <property type="match status" value="1"/>
</dbReference>
<dbReference type="EMBL" id="CH445326">
    <property type="protein sequence ID" value="EAT91078.2"/>
    <property type="molecule type" value="Genomic_DNA"/>
</dbReference>
<feature type="domain" description="DUF3638" evidence="9">
    <location>
        <begin position="1961"/>
        <end position="2182"/>
    </location>
</feature>
<feature type="region of interest" description="Disordered" evidence="8">
    <location>
        <begin position="3040"/>
        <end position="3081"/>
    </location>
</feature>
<dbReference type="eggNOG" id="ENOG502QUFK">
    <property type="taxonomic scope" value="Eukaryota"/>
</dbReference>
<evidence type="ECO:0000313" key="13">
    <source>
        <dbReference type="Proteomes" id="UP000001055"/>
    </source>
</evidence>
<dbReference type="HOGENOM" id="CLU_000211_1_0_1"/>
<dbReference type="GeneID" id="5968913"/>
<reference evidence="13" key="1">
    <citation type="journal article" date="2007" name="Plant Cell">
        <title>Dothideomycete-plant interactions illuminated by genome sequencing and EST analysis of the wheat pathogen Stagonospora nodorum.</title>
        <authorList>
            <person name="Hane J.K."/>
            <person name="Lowe R.G."/>
            <person name="Solomon P.S."/>
            <person name="Tan K.C."/>
            <person name="Schoch C.L."/>
            <person name="Spatafora J.W."/>
            <person name="Crous P.W."/>
            <person name="Kodira C."/>
            <person name="Birren B.W."/>
            <person name="Galagan J.E."/>
            <person name="Torriani S.F."/>
            <person name="McDonald B.A."/>
            <person name="Oliver R.P."/>
        </authorList>
    </citation>
    <scope>NUCLEOTIDE SEQUENCE [LARGE SCALE GENOMIC DNA]</scope>
    <source>
        <strain evidence="13">SN15 / ATCC MYA-4574 / FGSC 10173</strain>
    </source>
</reference>
<dbReference type="Pfam" id="PF20255">
    <property type="entry name" value="DUF6606"/>
    <property type="match status" value="1"/>
</dbReference>
<proteinExistence type="predicted"/>
<keyword evidence="6" id="KW-0788">Thiol protease</keyword>
<protein>
    <recommendedName>
        <fullName evidence="2">ubiquitinyl hydrolase 1</fullName>
        <ecNumber evidence="2">3.4.19.12</ecNumber>
    </recommendedName>
</protein>
<dbReference type="Pfam" id="PF12340">
    <property type="entry name" value="DUF3638"/>
    <property type="match status" value="1"/>
</dbReference>
<keyword evidence="3" id="KW-0645">Protease</keyword>
<dbReference type="VEuPathDB" id="FungiDB:JI435_014290"/>
<evidence type="ECO:0000256" key="3">
    <source>
        <dbReference type="ARBA" id="ARBA00022670"/>
    </source>
</evidence>
<feature type="coiled-coil region" evidence="7">
    <location>
        <begin position="3545"/>
        <end position="3572"/>
    </location>
</feature>
<evidence type="ECO:0000256" key="2">
    <source>
        <dbReference type="ARBA" id="ARBA00012759"/>
    </source>
</evidence>
<dbReference type="VEuPathDB" id="FungiDB:JI435_433820"/>
<name>Q0V3I5_PHANO</name>
<keyword evidence="4" id="KW-0833">Ubl conjugation pathway</keyword>
<evidence type="ECO:0000256" key="6">
    <source>
        <dbReference type="ARBA" id="ARBA00022807"/>
    </source>
</evidence>
<evidence type="ECO:0000256" key="4">
    <source>
        <dbReference type="ARBA" id="ARBA00022786"/>
    </source>
</evidence>
<evidence type="ECO:0000256" key="1">
    <source>
        <dbReference type="ARBA" id="ARBA00000707"/>
    </source>
</evidence>
<feature type="coiled-coil region" evidence="7">
    <location>
        <begin position="3181"/>
        <end position="3208"/>
    </location>
</feature>
<feature type="compositionally biased region" description="Acidic residues" evidence="8">
    <location>
        <begin position="3066"/>
        <end position="3077"/>
    </location>
</feature>
<evidence type="ECO:0000256" key="8">
    <source>
        <dbReference type="SAM" id="MobiDB-lite"/>
    </source>
</evidence>
<dbReference type="GO" id="GO:0004843">
    <property type="term" value="F:cysteine-type deubiquitinase activity"/>
    <property type="evidence" value="ECO:0007669"/>
    <property type="project" value="UniProtKB-EC"/>
</dbReference>
<dbReference type="InterPro" id="IPR022099">
    <property type="entry name" value="DUF3638"/>
</dbReference>
<dbReference type="InterPro" id="IPR051346">
    <property type="entry name" value="OTU_Deubiquitinase"/>
</dbReference>
<gene>
    <name evidence="12" type="ORF">SNOG_01429</name>
</gene>